<dbReference type="Proteomes" id="UP001501692">
    <property type="component" value="Unassembled WGS sequence"/>
</dbReference>
<name>A0ABP9HSK2_9FLAO</name>
<sequence>MKYLLNIFLIFLFFGCQKSIEKHVAIGTWNRCNKDGSYIEYKITDQYMMILVTSRPDEIIIFGNKILGDNLISYQLKNGTKILTDNDTLVTIEHSSNKVVLMSTWGFDKYELNKAEFDYEEIDSANLKLWKKKTLMEFHKRAESKQCTDLRTAEEKAEDEKVTPELKLEELEDIRIENIEN</sequence>
<proteinExistence type="predicted"/>
<protein>
    <recommendedName>
        <fullName evidence="3">Lipocalin-like domain-containing protein</fullName>
    </recommendedName>
</protein>
<gene>
    <name evidence="1" type="ORF">GCM10023315_30600</name>
</gene>
<dbReference type="RefSeq" id="WP_345170472.1">
    <property type="nucleotide sequence ID" value="NZ_BAABJK010000013.1"/>
</dbReference>
<evidence type="ECO:0000313" key="2">
    <source>
        <dbReference type="Proteomes" id="UP001501692"/>
    </source>
</evidence>
<dbReference type="EMBL" id="BAABJK010000013">
    <property type="protein sequence ID" value="GAA4977494.1"/>
    <property type="molecule type" value="Genomic_DNA"/>
</dbReference>
<keyword evidence="2" id="KW-1185">Reference proteome</keyword>
<comment type="caution">
    <text evidence="1">The sequence shown here is derived from an EMBL/GenBank/DDBJ whole genome shotgun (WGS) entry which is preliminary data.</text>
</comment>
<organism evidence="1 2">
    <name type="scientific">Algibacter aquimarinus</name>
    <dbReference type="NCBI Taxonomy" id="1136748"/>
    <lineage>
        <taxon>Bacteria</taxon>
        <taxon>Pseudomonadati</taxon>
        <taxon>Bacteroidota</taxon>
        <taxon>Flavobacteriia</taxon>
        <taxon>Flavobacteriales</taxon>
        <taxon>Flavobacteriaceae</taxon>
        <taxon>Algibacter</taxon>
    </lineage>
</organism>
<accession>A0ABP9HSK2</accession>
<dbReference type="PROSITE" id="PS51257">
    <property type="entry name" value="PROKAR_LIPOPROTEIN"/>
    <property type="match status" value="1"/>
</dbReference>
<reference evidence="2" key="1">
    <citation type="journal article" date="2019" name="Int. J. Syst. Evol. Microbiol.">
        <title>The Global Catalogue of Microorganisms (GCM) 10K type strain sequencing project: providing services to taxonomists for standard genome sequencing and annotation.</title>
        <authorList>
            <consortium name="The Broad Institute Genomics Platform"/>
            <consortium name="The Broad Institute Genome Sequencing Center for Infectious Disease"/>
            <person name="Wu L."/>
            <person name="Ma J."/>
        </authorList>
    </citation>
    <scope>NUCLEOTIDE SEQUENCE [LARGE SCALE GENOMIC DNA]</scope>
    <source>
        <strain evidence="2">JCM 18287</strain>
    </source>
</reference>
<evidence type="ECO:0008006" key="3">
    <source>
        <dbReference type="Google" id="ProtNLM"/>
    </source>
</evidence>
<evidence type="ECO:0000313" key="1">
    <source>
        <dbReference type="EMBL" id="GAA4977494.1"/>
    </source>
</evidence>